<dbReference type="Proteomes" id="UP000608024">
    <property type="component" value="Unassembled WGS sequence"/>
</dbReference>
<dbReference type="InterPro" id="IPR013096">
    <property type="entry name" value="Cupin_2"/>
</dbReference>
<dbReference type="Pfam" id="PF13560">
    <property type="entry name" value="HTH_31"/>
    <property type="match status" value="1"/>
</dbReference>
<dbReference type="PANTHER" id="PTHR46797:SF10">
    <property type="entry name" value="BLR1115 PROTEIN"/>
    <property type="match status" value="1"/>
</dbReference>
<gene>
    <name evidence="3" type="ORF">GCM10018785_66730</name>
</gene>
<dbReference type="SUPFAM" id="SSF51182">
    <property type="entry name" value="RmlC-like cupins"/>
    <property type="match status" value="1"/>
</dbReference>
<dbReference type="InterPro" id="IPR010982">
    <property type="entry name" value="Lambda_DNA-bd_dom_sf"/>
</dbReference>
<organism evidence="3 4">
    <name type="scientific">Streptomyces longispororuber</name>
    <dbReference type="NCBI Taxonomy" id="68230"/>
    <lineage>
        <taxon>Bacteria</taxon>
        <taxon>Bacillati</taxon>
        <taxon>Actinomycetota</taxon>
        <taxon>Actinomycetes</taxon>
        <taxon>Kitasatosporales</taxon>
        <taxon>Streptomycetaceae</taxon>
        <taxon>Streptomyces</taxon>
    </lineage>
</organism>
<reference evidence="3" key="2">
    <citation type="submission" date="2020-09" db="EMBL/GenBank/DDBJ databases">
        <authorList>
            <person name="Sun Q."/>
            <person name="Ohkuma M."/>
        </authorList>
    </citation>
    <scope>NUCLEOTIDE SEQUENCE</scope>
    <source>
        <strain evidence="3">JCM 4784</strain>
    </source>
</reference>
<dbReference type="InterPro" id="IPR050807">
    <property type="entry name" value="TransReg_Diox_bact_type"/>
</dbReference>
<reference evidence="3" key="1">
    <citation type="journal article" date="2014" name="Int. J. Syst. Evol. Microbiol.">
        <title>Complete genome sequence of Corynebacterium casei LMG S-19264T (=DSM 44701T), isolated from a smear-ripened cheese.</title>
        <authorList>
            <consortium name="US DOE Joint Genome Institute (JGI-PGF)"/>
            <person name="Walter F."/>
            <person name="Albersmeier A."/>
            <person name="Kalinowski J."/>
            <person name="Ruckert C."/>
        </authorList>
    </citation>
    <scope>NUCLEOTIDE SEQUENCE</scope>
    <source>
        <strain evidence="3">JCM 4784</strain>
    </source>
</reference>
<accession>A0A919A830</accession>
<dbReference type="PANTHER" id="PTHR46797">
    <property type="entry name" value="HTH-TYPE TRANSCRIPTIONAL REGULATOR"/>
    <property type="match status" value="1"/>
</dbReference>
<keyword evidence="4" id="KW-1185">Reference proteome</keyword>
<evidence type="ECO:0000259" key="2">
    <source>
        <dbReference type="PROSITE" id="PS50943"/>
    </source>
</evidence>
<dbReference type="SMART" id="SM00530">
    <property type="entry name" value="HTH_XRE"/>
    <property type="match status" value="1"/>
</dbReference>
<comment type="caution">
    <text evidence="3">The sequence shown here is derived from an EMBL/GenBank/DDBJ whole genome shotgun (WGS) entry which is preliminary data.</text>
</comment>
<sequence>MRRGVAVLAGEYIEAHAVRAEPGGACDAVGEEGPSRGRSFRLLLPHRRHLGLTSRLYRIWVTVPDMGNDDVPSTDVDARLAARLAALRAERGWSLGELADRSGVSRSTLSRAEHAEISPTASTLNRLCAAYGRTMSQLLSEVEAEPAHVVRAADQAVWTDPASGFTRRSVSPPLAGLRGEVVEGTLAPGADLTYDRPPVPGLEQHLWVLEGELHVTVRDETHALAAGDCLRFRVWGGTRFRCPGGRPVRYALVVVAP</sequence>
<dbReference type="AlphaFoldDB" id="A0A919A830"/>
<dbReference type="CDD" id="cd02209">
    <property type="entry name" value="cupin_XRE_C"/>
    <property type="match status" value="1"/>
</dbReference>
<dbReference type="Pfam" id="PF07883">
    <property type="entry name" value="Cupin_2"/>
    <property type="match status" value="1"/>
</dbReference>
<feature type="domain" description="HTH cro/C1-type" evidence="2">
    <location>
        <begin position="84"/>
        <end position="138"/>
    </location>
</feature>
<protein>
    <recommendedName>
        <fullName evidence="2">HTH cro/C1-type domain-containing protein</fullName>
    </recommendedName>
</protein>
<dbReference type="Gene3D" id="2.60.120.10">
    <property type="entry name" value="Jelly Rolls"/>
    <property type="match status" value="1"/>
</dbReference>
<dbReference type="GO" id="GO:0003677">
    <property type="term" value="F:DNA binding"/>
    <property type="evidence" value="ECO:0007669"/>
    <property type="project" value="UniProtKB-KW"/>
</dbReference>
<evidence type="ECO:0000256" key="1">
    <source>
        <dbReference type="ARBA" id="ARBA00023125"/>
    </source>
</evidence>
<dbReference type="PROSITE" id="PS50943">
    <property type="entry name" value="HTH_CROC1"/>
    <property type="match status" value="1"/>
</dbReference>
<dbReference type="InterPro" id="IPR014710">
    <property type="entry name" value="RmlC-like_jellyroll"/>
</dbReference>
<evidence type="ECO:0000313" key="4">
    <source>
        <dbReference type="Proteomes" id="UP000608024"/>
    </source>
</evidence>
<dbReference type="Gene3D" id="1.10.260.40">
    <property type="entry name" value="lambda repressor-like DNA-binding domains"/>
    <property type="match status" value="1"/>
</dbReference>
<dbReference type="SUPFAM" id="SSF47413">
    <property type="entry name" value="lambda repressor-like DNA-binding domains"/>
    <property type="match status" value="1"/>
</dbReference>
<dbReference type="GO" id="GO:0005829">
    <property type="term" value="C:cytosol"/>
    <property type="evidence" value="ECO:0007669"/>
    <property type="project" value="TreeGrafter"/>
</dbReference>
<keyword evidence="1" id="KW-0238">DNA-binding</keyword>
<dbReference type="InterPro" id="IPR011051">
    <property type="entry name" value="RmlC_Cupin_sf"/>
</dbReference>
<dbReference type="EMBL" id="BNBT01000169">
    <property type="protein sequence ID" value="GHE90604.1"/>
    <property type="molecule type" value="Genomic_DNA"/>
</dbReference>
<dbReference type="InterPro" id="IPR001387">
    <property type="entry name" value="Cro/C1-type_HTH"/>
</dbReference>
<evidence type="ECO:0000313" key="3">
    <source>
        <dbReference type="EMBL" id="GHE90604.1"/>
    </source>
</evidence>
<dbReference type="CDD" id="cd00093">
    <property type="entry name" value="HTH_XRE"/>
    <property type="match status" value="1"/>
</dbReference>
<name>A0A919A830_9ACTN</name>
<dbReference type="GO" id="GO:0003700">
    <property type="term" value="F:DNA-binding transcription factor activity"/>
    <property type="evidence" value="ECO:0007669"/>
    <property type="project" value="TreeGrafter"/>
</dbReference>
<proteinExistence type="predicted"/>